<feature type="region of interest" description="Disordered" evidence="1">
    <location>
        <begin position="21"/>
        <end position="40"/>
    </location>
</feature>
<evidence type="ECO:0000256" key="1">
    <source>
        <dbReference type="SAM" id="MobiDB-lite"/>
    </source>
</evidence>
<evidence type="ECO:0000313" key="2">
    <source>
        <dbReference type="EnsemblPlants" id="OBART07G10200.1"/>
    </source>
</evidence>
<dbReference type="AlphaFoldDB" id="A0A0D3GPL7"/>
<dbReference type="EnsemblPlants" id="OBART07G10200.1">
    <property type="protein sequence ID" value="OBART07G10200.1"/>
    <property type="gene ID" value="OBART07G10200"/>
</dbReference>
<dbReference type="HOGENOM" id="CLU_2964537_0_0_1"/>
<reference evidence="2" key="1">
    <citation type="journal article" date="2009" name="Rice">
        <title>De Novo Next Generation Sequencing of Plant Genomes.</title>
        <authorList>
            <person name="Rounsley S."/>
            <person name="Marri P.R."/>
            <person name="Yu Y."/>
            <person name="He R."/>
            <person name="Sisneros N."/>
            <person name="Goicoechea J.L."/>
            <person name="Lee S.J."/>
            <person name="Angelova A."/>
            <person name="Kudrna D."/>
            <person name="Luo M."/>
            <person name="Affourtit J."/>
            <person name="Desany B."/>
            <person name="Knight J."/>
            <person name="Niazi F."/>
            <person name="Egholm M."/>
            <person name="Wing R.A."/>
        </authorList>
    </citation>
    <scope>NUCLEOTIDE SEQUENCE [LARGE SCALE GENOMIC DNA]</scope>
    <source>
        <strain evidence="2">cv. IRGC 105608</strain>
    </source>
</reference>
<protein>
    <submittedName>
        <fullName evidence="2">Uncharacterized protein</fullName>
    </submittedName>
</protein>
<dbReference type="Proteomes" id="UP000026960">
    <property type="component" value="Chromosome 7"/>
</dbReference>
<proteinExistence type="predicted"/>
<evidence type="ECO:0000313" key="3">
    <source>
        <dbReference type="Proteomes" id="UP000026960"/>
    </source>
</evidence>
<organism evidence="2">
    <name type="scientific">Oryza barthii</name>
    <dbReference type="NCBI Taxonomy" id="65489"/>
    <lineage>
        <taxon>Eukaryota</taxon>
        <taxon>Viridiplantae</taxon>
        <taxon>Streptophyta</taxon>
        <taxon>Embryophyta</taxon>
        <taxon>Tracheophyta</taxon>
        <taxon>Spermatophyta</taxon>
        <taxon>Magnoliopsida</taxon>
        <taxon>Liliopsida</taxon>
        <taxon>Poales</taxon>
        <taxon>Poaceae</taxon>
        <taxon>BOP clade</taxon>
        <taxon>Oryzoideae</taxon>
        <taxon>Oryzeae</taxon>
        <taxon>Oryzinae</taxon>
        <taxon>Oryza</taxon>
    </lineage>
</organism>
<sequence>MTAVAVVAAVSQQRQRWIRCHPGLGRLDPSPGTAGTTAAGLGQDGSGGCYWIRVPRLRF</sequence>
<dbReference type="Gramene" id="OBART07G10200.1">
    <property type="protein sequence ID" value="OBART07G10200.1"/>
    <property type="gene ID" value="OBART07G10200"/>
</dbReference>
<reference evidence="2" key="2">
    <citation type="submission" date="2015-03" db="UniProtKB">
        <authorList>
            <consortium name="EnsemblPlants"/>
        </authorList>
    </citation>
    <scope>IDENTIFICATION</scope>
</reference>
<name>A0A0D3GPL7_9ORYZ</name>
<keyword evidence="3" id="KW-1185">Reference proteome</keyword>
<accession>A0A0D3GPL7</accession>
<dbReference type="PaxDb" id="65489-OBART07G10200.1"/>